<dbReference type="Gene3D" id="1.20.1700.10">
    <property type="entry name" value="AF1104-like"/>
    <property type="match status" value="1"/>
</dbReference>
<evidence type="ECO:0000256" key="14">
    <source>
        <dbReference type="ARBA" id="ARBA00032948"/>
    </source>
</evidence>
<dbReference type="InterPro" id="IPR035073">
    <property type="entry name" value="At2g17340_3_helix_bundle"/>
</dbReference>
<accession>A0A7R9CQX6</accession>
<proteinExistence type="predicted"/>
<dbReference type="SUPFAM" id="SSF53067">
    <property type="entry name" value="Actin-like ATPase domain"/>
    <property type="match status" value="2"/>
</dbReference>
<dbReference type="InterPro" id="IPR043129">
    <property type="entry name" value="ATPase_NBD"/>
</dbReference>
<dbReference type="InterPro" id="IPR002791">
    <property type="entry name" value="ARMT1-like_metal-bd"/>
</dbReference>
<dbReference type="GO" id="GO:0005524">
    <property type="term" value="F:ATP binding"/>
    <property type="evidence" value="ECO:0007669"/>
    <property type="project" value="UniProtKB-KW"/>
</dbReference>
<keyword evidence="10" id="KW-0173">Coenzyme A biosynthesis</keyword>
<evidence type="ECO:0000256" key="2">
    <source>
        <dbReference type="ARBA" id="ARBA00001967"/>
    </source>
</evidence>
<dbReference type="GO" id="GO:0005634">
    <property type="term" value="C:nucleus"/>
    <property type="evidence" value="ECO:0007669"/>
    <property type="project" value="TreeGrafter"/>
</dbReference>
<dbReference type="InterPro" id="IPR004567">
    <property type="entry name" value="Type_II_PanK"/>
</dbReference>
<sequence>MKGDRIWTGHAKCETGEDCVKLKVKWDTGRITARVTGKSGLGFLVEDRQGHHKWLYMEGHSRAQHRYIHSTDFHSDTLPDHRVYEVSEGARLHFIKFETKYIEGCLDFVRGNLVGSREKMAGKVIKATGGGAYKYTKLLQEKLGLSVDKEDEMACLIKGCNFLLKNISDEAFVFQRHGNPEYKFQTADPNIFPYLLVNIGSGVSIMKVESEDAYERIGGTATGGGTFWGLGSLLTKAKGFDELLALAEKGDHRHIDMLVKDIYGGDYKTLGLPGHVIASSFGKAMTSHNESNTNAGARFSEADIARSLLFTISNDIGQIACLYAMMHKLNKVYFGGYFLRNHPLSMHTISFSINYWSRGQVQALFLRHEGYLGAIGAFLKGAEGDADKYSWLENYAGSSGLHTQIPTQVQGVSMDQLEIDRGDSAVTYCPLLAHPALYIPDTVDLTQDTEAREYWLRCFEEAAGKYESRAVSSQPISDTAKDRARKFKEKYVSRLQYLKIQPFAYGSLSVRSLLDTIEHYMREFDFPDPYLEQKQQENEKALRLLSKRLQWLDGLEWSPRQEALVTSVLAGNMFDWGAQEVAQLMENTDFGFYEARAKIQDLIQNIFSLNNSFCLLARPWLVDYLSQWMERLKGPPHKCAAIFVDNSGIDLVLGIIPFARELLQRGTEVILCANSAPALNDVTHVELVGVLKQVAEICGVIRRGLEEGRLVAMETGQGGPCLDLSRLDQSLAAALQEKVDLVVIEGMGRAVHTNLHAVFTCECLKMAVIKNRWLANRLGGDMFSVICKYEPVRVHQSPSLAEEGKKQDGLWLEAGHGHLDSVVVCFLIHKKKSLGLDSAFTSNLYQETGNNRI</sequence>
<keyword evidence="11" id="KW-0944">Nitration</keyword>
<evidence type="ECO:0000256" key="15">
    <source>
        <dbReference type="ARBA" id="ARBA00046055"/>
    </source>
</evidence>
<dbReference type="EMBL" id="OC317935">
    <property type="protein sequence ID" value="CAD7399799.1"/>
    <property type="molecule type" value="Genomic_DNA"/>
</dbReference>
<evidence type="ECO:0000256" key="8">
    <source>
        <dbReference type="ARBA" id="ARBA00022801"/>
    </source>
</evidence>
<evidence type="ECO:0000256" key="1">
    <source>
        <dbReference type="ARBA" id="ARBA00001936"/>
    </source>
</evidence>
<keyword evidence="7" id="KW-0547">Nucleotide-binding</keyword>
<dbReference type="FunFam" id="3.30.420.40:FF:000067">
    <property type="entry name" value="Pantothenate kinase 4"/>
    <property type="match status" value="1"/>
</dbReference>
<dbReference type="Gene3D" id="3.30.420.510">
    <property type="match status" value="1"/>
</dbReference>
<dbReference type="Gene3D" id="1.10.285.20">
    <property type="entry name" value="Uncharacterised protein PF01937, DUF89, domain 2"/>
    <property type="match status" value="1"/>
</dbReference>
<keyword evidence="12" id="KW-0464">Manganese</keyword>
<protein>
    <recommendedName>
        <fullName evidence="4">4'-phosphopantetheine phosphatase</fullName>
    </recommendedName>
    <alternativeName>
        <fullName evidence="14">Inactive pantothenic acid kinase 4</fullName>
    </alternativeName>
</protein>
<evidence type="ECO:0000256" key="11">
    <source>
        <dbReference type="ARBA" id="ARBA00023074"/>
    </source>
</evidence>
<dbReference type="InterPro" id="IPR036075">
    <property type="entry name" value="ARMT-1-like_metal-bd_sf"/>
</dbReference>
<dbReference type="PANTHER" id="PTHR12280">
    <property type="entry name" value="PANTOTHENATE KINASE"/>
    <property type="match status" value="1"/>
</dbReference>
<name>A0A7R9CQX6_TIMCR</name>
<evidence type="ECO:0000256" key="12">
    <source>
        <dbReference type="ARBA" id="ARBA00023211"/>
    </source>
</evidence>
<feature type="domain" description="Damage-control phosphatase ARMT1-like metal-binding" evidence="16">
    <location>
        <begin position="479"/>
        <end position="781"/>
    </location>
</feature>
<evidence type="ECO:0000256" key="6">
    <source>
        <dbReference type="ARBA" id="ARBA00022723"/>
    </source>
</evidence>
<comment type="function">
    <text evidence="15">Phosphatase which shows a preference for 4'-phosphopantetheine and its oxidatively damaged forms (sulfonate or S-sulfonate), providing strong indirect evidence that the phosphatase activity pre-empts damage in the coenzyme A (CoA) pathway. Hydrolyzing excess 4'-phosphopantetheine could constitute a directed overflow mechanism to prevent its oxidation to the S-sulfonate, sulfonate, or other forms. Hydrolyzing 4'-phosphopantetheine sulfonate or S-sulfonate would forestall their conversion to inactive forms of CoA and acyl carrier protein. May play a role in the physiological regulation of CoA intracellular levels.</text>
</comment>
<evidence type="ECO:0000256" key="9">
    <source>
        <dbReference type="ARBA" id="ARBA00022840"/>
    </source>
</evidence>
<evidence type="ECO:0000256" key="3">
    <source>
        <dbReference type="ARBA" id="ARBA00011388"/>
    </source>
</evidence>
<comment type="cofactor">
    <cofactor evidence="2">
        <name>Ni(2+)</name>
        <dbReference type="ChEBI" id="CHEBI:49786"/>
    </cofactor>
</comment>
<evidence type="ECO:0000256" key="7">
    <source>
        <dbReference type="ARBA" id="ARBA00022741"/>
    </source>
</evidence>
<dbReference type="Gene3D" id="3.40.50.10880">
    <property type="entry name" value="Uncharacterised protein PF01937, DUF89, domain 3"/>
    <property type="match status" value="1"/>
</dbReference>
<dbReference type="GO" id="GO:0005829">
    <property type="term" value="C:cytosol"/>
    <property type="evidence" value="ECO:0007669"/>
    <property type="project" value="TreeGrafter"/>
</dbReference>
<dbReference type="CDD" id="cd24123">
    <property type="entry name" value="ASKHA_NBD_PanK-II_Pank4"/>
    <property type="match status" value="1"/>
</dbReference>
<comment type="cofactor">
    <cofactor evidence="1">
        <name>Mn(2+)</name>
        <dbReference type="ChEBI" id="CHEBI:29035"/>
    </cofactor>
</comment>
<gene>
    <name evidence="17" type="ORF">TCEB3V08_LOCUS5202</name>
</gene>
<keyword evidence="8" id="KW-0378">Hydrolase</keyword>
<comment type="subunit">
    <text evidence="3">Homodimer. Interacts with PKM.</text>
</comment>
<evidence type="ECO:0000256" key="10">
    <source>
        <dbReference type="ARBA" id="ARBA00022993"/>
    </source>
</evidence>
<evidence type="ECO:0000256" key="13">
    <source>
        <dbReference type="ARBA" id="ARBA00029347"/>
    </source>
</evidence>
<dbReference type="FunFam" id="3.40.50.10880:FF:000001">
    <property type="entry name" value="Pantothenate kinase 4"/>
    <property type="match status" value="1"/>
</dbReference>
<keyword evidence="9" id="KW-0067">ATP-binding</keyword>
<keyword evidence="6" id="KW-0479">Metal-binding</keyword>
<dbReference type="Pfam" id="PF01937">
    <property type="entry name" value="ARMT1-like_dom"/>
    <property type="match status" value="1"/>
</dbReference>
<reference evidence="17" key="1">
    <citation type="submission" date="2020-11" db="EMBL/GenBank/DDBJ databases">
        <authorList>
            <person name="Tran Van P."/>
        </authorList>
    </citation>
    <scope>NUCLEOTIDE SEQUENCE</scope>
</reference>
<evidence type="ECO:0000313" key="17">
    <source>
        <dbReference type="EMBL" id="CAD7399799.1"/>
    </source>
</evidence>
<comment type="catalytic activity">
    <reaction evidence="13">
        <text>(R)-4'-phospho-S-sulfopantetheine + H2O = (R)-S-sulfopantetheine + phosphate</text>
        <dbReference type="Rhea" id="RHEA:68340"/>
        <dbReference type="ChEBI" id="CHEBI:15377"/>
        <dbReference type="ChEBI" id="CHEBI:43474"/>
        <dbReference type="ChEBI" id="CHEBI:177302"/>
        <dbReference type="ChEBI" id="CHEBI:177303"/>
    </reaction>
    <physiologicalReaction direction="left-to-right" evidence="13">
        <dbReference type="Rhea" id="RHEA:68341"/>
    </physiologicalReaction>
</comment>
<dbReference type="GO" id="GO:0015937">
    <property type="term" value="P:coenzyme A biosynthetic process"/>
    <property type="evidence" value="ECO:0007669"/>
    <property type="project" value="UniProtKB-KW"/>
</dbReference>
<dbReference type="GO" id="GO:0004594">
    <property type="term" value="F:pantothenate kinase activity"/>
    <property type="evidence" value="ECO:0007669"/>
    <property type="project" value="TreeGrafter"/>
</dbReference>
<dbReference type="SUPFAM" id="SSF111321">
    <property type="entry name" value="AF1104-like"/>
    <property type="match status" value="1"/>
</dbReference>
<dbReference type="AlphaFoldDB" id="A0A7R9CQX6"/>
<keyword evidence="5" id="KW-0533">Nickel</keyword>
<organism evidence="17">
    <name type="scientific">Timema cristinae</name>
    <name type="common">Walking stick</name>
    <dbReference type="NCBI Taxonomy" id="61476"/>
    <lineage>
        <taxon>Eukaryota</taxon>
        <taxon>Metazoa</taxon>
        <taxon>Ecdysozoa</taxon>
        <taxon>Arthropoda</taxon>
        <taxon>Hexapoda</taxon>
        <taxon>Insecta</taxon>
        <taxon>Pterygota</taxon>
        <taxon>Neoptera</taxon>
        <taxon>Polyneoptera</taxon>
        <taxon>Phasmatodea</taxon>
        <taxon>Timematodea</taxon>
        <taxon>Timematoidea</taxon>
        <taxon>Timematidae</taxon>
        <taxon>Timema</taxon>
    </lineage>
</organism>
<evidence type="ECO:0000256" key="4">
    <source>
        <dbReference type="ARBA" id="ARBA00019490"/>
    </source>
</evidence>
<dbReference type="Pfam" id="PF03630">
    <property type="entry name" value="Fumble"/>
    <property type="match status" value="1"/>
</dbReference>
<dbReference type="NCBIfam" id="TIGR00555">
    <property type="entry name" value="panK_eukar"/>
    <property type="match status" value="1"/>
</dbReference>
<evidence type="ECO:0000256" key="5">
    <source>
        <dbReference type="ARBA" id="ARBA00022596"/>
    </source>
</evidence>
<evidence type="ECO:0000259" key="16">
    <source>
        <dbReference type="Pfam" id="PF01937"/>
    </source>
</evidence>
<dbReference type="GO" id="GO:0016787">
    <property type="term" value="F:hydrolase activity"/>
    <property type="evidence" value="ECO:0007669"/>
    <property type="project" value="UniProtKB-KW"/>
</dbReference>
<dbReference type="PANTHER" id="PTHR12280:SF20">
    <property type="entry name" value="4'-PHOSPHOPANTETHEINE PHOSPHATASE"/>
    <property type="match status" value="1"/>
</dbReference>
<dbReference type="GO" id="GO:0046872">
    <property type="term" value="F:metal ion binding"/>
    <property type="evidence" value="ECO:0007669"/>
    <property type="project" value="UniProtKB-KW"/>
</dbReference>
<dbReference type="Gene3D" id="3.30.420.40">
    <property type="match status" value="1"/>
</dbReference>